<sequence>MRTFEAGTYDVIVIGAGHAGVEAALAAANMGAKTLALTINLDMIAFMPCNPSVGGPAKGIVVREIDALGGAMGKVIDRTHIQMRMLNTGKGPAVRALRAQADKVLYQQEMKRLMEEQPNLSVHQAVVEELIVEENEVKGVITQVGAIYHAKTVVVTTGTFLRGEIIIGDLKYSSGPNNQQPSIKLADNLRELGFDLVRFKTGTPPRVNSNTIDYSKTEIQPGDDVPRAFSFETTEFIMDQLPCWLTYTGEKTHQIIEENLHLSPMYSGMIKGTGPRYCPSIEDKIVRFNDKPRHQIFLEPEGRNTKEVYVQGLSTSLPEHVQRRLLESIPGLEKAEMMRAGYAIEYDAMVPTQLWPTLETKKIKNLYTAGQINGTSGYEEAAGQGLMAGINAARRAKDEEEVVLSRSDAYIGVLIDDLVTKGTNEPYRLLTSRAEYRLLLRHDNADLRLTELAYQIGLISDERHDRFLAKKDAIEKELARLRSIIIKPNEETQSLIRSIGGSELKDGIRASDLLKRTEMNYDLVAQLVPSEDELSEDVKEQIEIQVKYEGYIEKSLQQVDKLKKMEDKKIPENIDYDAISGLATEARQKLKEVLPLSIAQASRISGVNPADISILLVYIEQGRIAKVSS</sequence>
<dbReference type="Proteomes" id="UP000228680">
    <property type="component" value="Unassembled WGS sequence"/>
</dbReference>
<comment type="similarity">
    <text evidence="3 12">Belongs to the MnmG family.</text>
</comment>
<dbReference type="GO" id="GO:0030488">
    <property type="term" value="P:tRNA methylation"/>
    <property type="evidence" value="ECO:0007669"/>
    <property type="project" value="TreeGrafter"/>
</dbReference>
<feature type="binding site" evidence="12">
    <location>
        <position position="127"/>
    </location>
    <ligand>
        <name>FAD</name>
        <dbReference type="ChEBI" id="CHEBI:57692"/>
    </ligand>
</feature>
<evidence type="ECO:0000256" key="8">
    <source>
        <dbReference type="ARBA" id="ARBA00022827"/>
    </source>
</evidence>
<evidence type="ECO:0000256" key="7">
    <source>
        <dbReference type="ARBA" id="ARBA00022694"/>
    </source>
</evidence>
<dbReference type="PROSITE" id="PS01281">
    <property type="entry name" value="GIDA_2"/>
    <property type="match status" value="1"/>
</dbReference>
<dbReference type="Pfam" id="PF01134">
    <property type="entry name" value="GIDA"/>
    <property type="match status" value="1"/>
</dbReference>
<evidence type="ECO:0000256" key="6">
    <source>
        <dbReference type="ARBA" id="ARBA00022630"/>
    </source>
</evidence>
<dbReference type="OrthoDB" id="9815560at2"/>
<keyword evidence="9 12" id="KW-0520">NAD</keyword>
<dbReference type="PRINTS" id="PR00411">
    <property type="entry name" value="PNDRDTASEI"/>
</dbReference>
<name>A0A2M9EXX0_9BACL</name>
<dbReference type="HAMAP" id="MF_00129">
    <property type="entry name" value="MnmG_GidA"/>
    <property type="match status" value="1"/>
</dbReference>
<evidence type="ECO:0000256" key="3">
    <source>
        <dbReference type="ARBA" id="ARBA00007653"/>
    </source>
</evidence>
<evidence type="ECO:0000256" key="2">
    <source>
        <dbReference type="ARBA" id="ARBA00003717"/>
    </source>
</evidence>
<dbReference type="Pfam" id="PF21680">
    <property type="entry name" value="GIDA_C_1st"/>
    <property type="match status" value="1"/>
</dbReference>
<dbReference type="InterPro" id="IPR040131">
    <property type="entry name" value="MnmG_N"/>
</dbReference>
<evidence type="ECO:0000256" key="10">
    <source>
        <dbReference type="ARBA" id="ARBA00025948"/>
    </source>
</evidence>
<dbReference type="AlphaFoldDB" id="A0A2M9EXX0"/>
<dbReference type="Gene3D" id="1.10.150.570">
    <property type="entry name" value="GidA associated domain, C-terminal subdomain"/>
    <property type="match status" value="1"/>
</dbReference>
<dbReference type="InterPro" id="IPR020595">
    <property type="entry name" value="MnmG-rel_CS"/>
</dbReference>
<proteinExistence type="inferred from homology"/>
<accession>A0A2M9EXX0</accession>
<dbReference type="InterPro" id="IPR047001">
    <property type="entry name" value="MnmG_C_subdom"/>
</dbReference>
<feature type="binding site" evidence="12">
    <location>
        <begin position="274"/>
        <end position="288"/>
    </location>
    <ligand>
        <name>NAD(+)</name>
        <dbReference type="ChEBI" id="CHEBI:57540"/>
    </ligand>
</feature>
<dbReference type="GO" id="GO:0050660">
    <property type="term" value="F:flavin adenine dinucleotide binding"/>
    <property type="evidence" value="ECO:0007669"/>
    <property type="project" value="UniProtKB-UniRule"/>
</dbReference>
<gene>
    <name evidence="12" type="primary">mnmG</name>
    <name evidence="12" type="synonym">gidA</name>
    <name evidence="14" type="ORF">CQS04_09080</name>
</gene>
<dbReference type="FunFam" id="1.10.150.570:FF:000001">
    <property type="entry name" value="tRNA uridine 5-carboxymethylaminomethyl modification enzyme MnmG"/>
    <property type="match status" value="1"/>
</dbReference>
<dbReference type="SMART" id="SM01228">
    <property type="entry name" value="GIDA_assoc_3"/>
    <property type="match status" value="1"/>
</dbReference>
<dbReference type="Pfam" id="PF13932">
    <property type="entry name" value="SAM_GIDA_C"/>
    <property type="match status" value="1"/>
</dbReference>
<keyword evidence="6 12" id="KW-0285">Flavoprotein</keyword>
<feature type="binding site" evidence="12">
    <location>
        <begin position="15"/>
        <end position="20"/>
    </location>
    <ligand>
        <name>FAD</name>
        <dbReference type="ChEBI" id="CHEBI:57692"/>
    </ligand>
</feature>
<comment type="cofactor">
    <cofactor evidence="1 12">
        <name>FAD</name>
        <dbReference type="ChEBI" id="CHEBI:57692"/>
    </cofactor>
</comment>
<evidence type="ECO:0000256" key="1">
    <source>
        <dbReference type="ARBA" id="ARBA00001974"/>
    </source>
</evidence>
<dbReference type="PROSITE" id="PS01280">
    <property type="entry name" value="GIDA_1"/>
    <property type="match status" value="1"/>
</dbReference>
<organism evidence="14 15">
    <name type="scientific">Chryseomicrobium excrementi</name>
    <dbReference type="NCBI Taxonomy" id="2041346"/>
    <lineage>
        <taxon>Bacteria</taxon>
        <taxon>Bacillati</taxon>
        <taxon>Bacillota</taxon>
        <taxon>Bacilli</taxon>
        <taxon>Bacillales</taxon>
        <taxon>Caryophanaceae</taxon>
        <taxon>Chryseomicrobium</taxon>
    </lineage>
</organism>
<dbReference type="GO" id="GO:0002098">
    <property type="term" value="P:tRNA wobble uridine modification"/>
    <property type="evidence" value="ECO:0007669"/>
    <property type="project" value="InterPro"/>
</dbReference>
<dbReference type="RefSeq" id="WP_100353849.1">
    <property type="nucleotide sequence ID" value="NZ_PCGR01000003.1"/>
</dbReference>
<reference evidence="14 15" key="1">
    <citation type="submission" date="2017-10" db="EMBL/GenBank/DDBJ databases">
        <title>Draft genome of Chryseomicrobium casticus sp. nov.</title>
        <authorList>
            <person name="Chakraborty R."/>
            <person name="Saha T."/>
        </authorList>
    </citation>
    <scope>NUCLEOTIDE SEQUENCE [LARGE SCALE GENOMIC DNA]</scope>
    <source>
        <strain evidence="14 15">ET03</strain>
    </source>
</reference>
<dbReference type="InterPro" id="IPR044920">
    <property type="entry name" value="MnmG_C_subdom_sf"/>
</dbReference>
<feature type="binding site" evidence="12">
    <location>
        <position position="371"/>
    </location>
    <ligand>
        <name>FAD</name>
        <dbReference type="ChEBI" id="CHEBI:57692"/>
    </ligand>
</feature>
<keyword evidence="5 12" id="KW-0963">Cytoplasm</keyword>
<dbReference type="FunFam" id="1.10.10.1800:FF:000001">
    <property type="entry name" value="tRNA uridine 5-carboxymethylaminomethyl modification enzyme MnmG"/>
    <property type="match status" value="1"/>
</dbReference>
<dbReference type="InterPro" id="IPR004416">
    <property type="entry name" value="MnmG"/>
</dbReference>
<dbReference type="InterPro" id="IPR036188">
    <property type="entry name" value="FAD/NAD-bd_sf"/>
</dbReference>
<evidence type="ECO:0000256" key="4">
    <source>
        <dbReference type="ARBA" id="ARBA00020461"/>
    </source>
</evidence>
<dbReference type="NCBIfam" id="TIGR00136">
    <property type="entry name" value="mnmG_gidA"/>
    <property type="match status" value="1"/>
</dbReference>
<evidence type="ECO:0000256" key="11">
    <source>
        <dbReference type="ARBA" id="ARBA00031800"/>
    </source>
</evidence>
<dbReference type="GO" id="GO:0005829">
    <property type="term" value="C:cytosol"/>
    <property type="evidence" value="ECO:0007669"/>
    <property type="project" value="TreeGrafter"/>
</dbReference>
<keyword evidence="8 12" id="KW-0274">FAD</keyword>
<evidence type="ECO:0000313" key="14">
    <source>
        <dbReference type="EMBL" id="PJK16062.1"/>
    </source>
</evidence>
<feature type="domain" description="tRNA uridine 5-carboxymethylaminomethyl modification enzyme C-terminal subdomain" evidence="13">
    <location>
        <begin position="546"/>
        <end position="617"/>
    </location>
</feature>
<evidence type="ECO:0000256" key="5">
    <source>
        <dbReference type="ARBA" id="ARBA00022490"/>
    </source>
</evidence>
<keyword evidence="15" id="KW-1185">Reference proteome</keyword>
<comment type="function">
    <text evidence="2 12">NAD-binding protein involved in the addition of a carboxymethylaminomethyl (cmnm) group at the wobble position (U34) of certain tRNAs, forming tRNA-cmnm(5)s(2)U34.</text>
</comment>
<comment type="subcellular location">
    <subcellularLocation>
        <location evidence="12">Cytoplasm</location>
    </subcellularLocation>
</comment>
<dbReference type="PANTHER" id="PTHR11806">
    <property type="entry name" value="GLUCOSE INHIBITED DIVISION PROTEIN A"/>
    <property type="match status" value="1"/>
</dbReference>
<feature type="binding site" evidence="12">
    <location>
        <position position="182"/>
    </location>
    <ligand>
        <name>FAD</name>
        <dbReference type="ChEBI" id="CHEBI:57692"/>
    </ligand>
</feature>
<evidence type="ECO:0000256" key="12">
    <source>
        <dbReference type="HAMAP-Rule" id="MF_00129"/>
    </source>
</evidence>
<evidence type="ECO:0000313" key="15">
    <source>
        <dbReference type="Proteomes" id="UP000228680"/>
    </source>
</evidence>
<dbReference type="Gene3D" id="3.50.50.60">
    <property type="entry name" value="FAD/NAD(P)-binding domain"/>
    <property type="match status" value="2"/>
</dbReference>
<dbReference type="EMBL" id="PCGR01000003">
    <property type="protein sequence ID" value="PJK16062.1"/>
    <property type="molecule type" value="Genomic_DNA"/>
</dbReference>
<dbReference type="InterPro" id="IPR026904">
    <property type="entry name" value="MnmG_C"/>
</dbReference>
<evidence type="ECO:0000259" key="13">
    <source>
        <dbReference type="SMART" id="SM01228"/>
    </source>
</evidence>
<evidence type="ECO:0000256" key="9">
    <source>
        <dbReference type="ARBA" id="ARBA00023027"/>
    </source>
</evidence>
<keyword evidence="7 12" id="KW-0819">tRNA processing</keyword>
<comment type="caution">
    <text evidence="14">The sequence shown here is derived from an EMBL/GenBank/DDBJ whole genome shotgun (WGS) entry which is preliminary data.</text>
</comment>
<protein>
    <recommendedName>
        <fullName evidence="4 12">tRNA uridine 5-carboxymethylaminomethyl modification enzyme MnmG</fullName>
    </recommendedName>
    <alternativeName>
        <fullName evidence="11 12">Glucose-inhibited division protein A</fullName>
    </alternativeName>
</protein>
<dbReference type="PANTHER" id="PTHR11806:SF0">
    <property type="entry name" value="PROTEIN MTO1 HOMOLOG, MITOCHONDRIAL"/>
    <property type="match status" value="1"/>
</dbReference>
<dbReference type="Gene3D" id="1.10.10.1800">
    <property type="entry name" value="tRNA uridine 5-carboxymethylaminomethyl modification enzyme MnmG/GidA"/>
    <property type="match status" value="1"/>
</dbReference>
<dbReference type="InterPro" id="IPR049312">
    <property type="entry name" value="GIDA_C_N"/>
</dbReference>
<comment type="subunit">
    <text evidence="10 12">Homodimer. Heterotetramer of two MnmE and two MnmG subunits.</text>
</comment>
<dbReference type="SUPFAM" id="SSF51905">
    <property type="entry name" value="FAD/NAD(P)-binding domain"/>
    <property type="match status" value="1"/>
</dbReference>
<dbReference type="FunFam" id="3.50.50.60:FF:000002">
    <property type="entry name" value="tRNA uridine 5-carboxymethylaminomethyl modification enzyme MnmG"/>
    <property type="match status" value="1"/>
</dbReference>
<dbReference type="InterPro" id="IPR002218">
    <property type="entry name" value="MnmG-rel"/>
</dbReference>
<dbReference type="FunFam" id="3.50.50.60:FF:000063">
    <property type="entry name" value="tRNA uridine 5-carboxymethylaminomethyl modification enzyme MnmG"/>
    <property type="match status" value="1"/>
</dbReference>